<reference evidence="2 3" key="1">
    <citation type="journal article" date="2016" name="Front. Microbiol.">
        <title>Genomic Resource of Rice Seed Associated Bacteria.</title>
        <authorList>
            <person name="Midha S."/>
            <person name="Bansal K."/>
            <person name="Sharma S."/>
            <person name="Kumar N."/>
            <person name="Patil P.P."/>
            <person name="Chaudhry V."/>
            <person name="Patil P.B."/>
        </authorList>
    </citation>
    <scope>NUCLEOTIDE SEQUENCE [LARGE SCALE GENOMIC DNA]</scope>
    <source>
        <strain evidence="2 3">NS334</strain>
    </source>
</reference>
<sequence>MIAADTEMLVTRHGTVLHVRPAREEDEPALAAFFAKVSPEDLRFRFLTSVRVVSHERLSGMIRANDATSESLIAFDDGGSIVAAAMLAGDDIAKTAEVAVAIRRDMKARGIGWTLLDHLVGHAKRKGYHTIEALEDRDNQSAITIEKEMGFIPHPVESDPMLVRLTRDIV</sequence>
<dbReference type="GO" id="GO:0016747">
    <property type="term" value="F:acyltransferase activity, transferring groups other than amino-acyl groups"/>
    <property type="evidence" value="ECO:0007669"/>
    <property type="project" value="InterPro"/>
</dbReference>
<organism evidence="2 3">
    <name type="scientific">Sphingomonas endophytica</name>
    <dbReference type="NCBI Taxonomy" id="869719"/>
    <lineage>
        <taxon>Bacteria</taxon>
        <taxon>Pseudomonadati</taxon>
        <taxon>Pseudomonadota</taxon>
        <taxon>Alphaproteobacteria</taxon>
        <taxon>Sphingomonadales</taxon>
        <taxon>Sphingomonadaceae</taxon>
        <taxon>Sphingomonas</taxon>
    </lineage>
</organism>
<dbReference type="EMBL" id="LDTB01000082">
    <property type="protein sequence ID" value="KTT68908.1"/>
    <property type="molecule type" value="Genomic_DNA"/>
</dbReference>
<proteinExistence type="predicted"/>
<evidence type="ECO:0000313" key="3">
    <source>
        <dbReference type="Proteomes" id="UP000074310"/>
    </source>
</evidence>
<dbReference type="OrthoDB" id="9807426at2"/>
<evidence type="ECO:0000259" key="1">
    <source>
        <dbReference type="PROSITE" id="PS51186"/>
    </source>
</evidence>
<dbReference type="RefSeq" id="WP_017978489.1">
    <property type="nucleotide sequence ID" value="NZ_LDTB01000082.1"/>
</dbReference>
<name>A0A147HVK0_9SPHN</name>
<dbReference type="PROSITE" id="PS51186">
    <property type="entry name" value="GNAT"/>
    <property type="match status" value="1"/>
</dbReference>
<feature type="domain" description="N-acetyltransferase" evidence="1">
    <location>
        <begin position="17"/>
        <end position="170"/>
    </location>
</feature>
<dbReference type="InterPro" id="IPR016181">
    <property type="entry name" value="Acyl_CoA_acyltransferase"/>
</dbReference>
<keyword evidence="3" id="KW-1185">Reference proteome</keyword>
<dbReference type="SUPFAM" id="SSF55729">
    <property type="entry name" value="Acyl-CoA N-acyltransferases (Nat)"/>
    <property type="match status" value="1"/>
</dbReference>
<evidence type="ECO:0000313" key="2">
    <source>
        <dbReference type="EMBL" id="KTT68908.1"/>
    </source>
</evidence>
<dbReference type="Pfam" id="PF00583">
    <property type="entry name" value="Acetyltransf_1"/>
    <property type="match status" value="1"/>
</dbReference>
<dbReference type="CDD" id="cd04301">
    <property type="entry name" value="NAT_SF"/>
    <property type="match status" value="1"/>
</dbReference>
<dbReference type="AlphaFoldDB" id="A0A147HVK0"/>
<dbReference type="InterPro" id="IPR000182">
    <property type="entry name" value="GNAT_dom"/>
</dbReference>
<comment type="caution">
    <text evidence="2">The sequence shown here is derived from an EMBL/GenBank/DDBJ whole genome shotgun (WGS) entry which is preliminary data.</text>
</comment>
<accession>A0A147HVK0</accession>
<dbReference type="Gene3D" id="3.40.630.30">
    <property type="match status" value="1"/>
</dbReference>
<protein>
    <submittedName>
        <fullName evidence="2">GCN5 family acetyltransferase</fullName>
    </submittedName>
</protein>
<dbReference type="Proteomes" id="UP000074310">
    <property type="component" value="Unassembled WGS sequence"/>
</dbReference>
<dbReference type="PATRIC" id="fig|869719.3.peg.3522"/>
<keyword evidence="2" id="KW-0808">Transferase</keyword>
<gene>
    <name evidence="2" type="ORF">NS334_15735</name>
</gene>
<dbReference type="GeneID" id="93799080"/>